<dbReference type="AlphaFoldDB" id="A0A2M8VJG7"/>
<dbReference type="InterPro" id="IPR006119">
    <property type="entry name" value="Resolv_N"/>
</dbReference>
<organism evidence="3 4">
    <name type="scientific">Polynucleobacter brandtiae</name>
    <dbReference type="NCBI Taxonomy" id="1938816"/>
    <lineage>
        <taxon>Bacteria</taxon>
        <taxon>Pseudomonadati</taxon>
        <taxon>Pseudomonadota</taxon>
        <taxon>Betaproteobacteria</taxon>
        <taxon>Burkholderiales</taxon>
        <taxon>Burkholderiaceae</taxon>
        <taxon>Polynucleobacter</taxon>
    </lineage>
</organism>
<feature type="domain" description="Resolvase/invertase-type recombinase catalytic" evidence="1">
    <location>
        <begin position="11"/>
        <end position="163"/>
    </location>
</feature>
<dbReference type="CDD" id="cd03768">
    <property type="entry name" value="SR_ResInv"/>
    <property type="match status" value="1"/>
</dbReference>
<dbReference type="PANTHER" id="PTHR30461">
    <property type="entry name" value="DNA-INVERTASE FROM LAMBDOID PROPHAGE"/>
    <property type="match status" value="1"/>
</dbReference>
<comment type="caution">
    <text evidence="3">The sequence shown here is derived from an EMBL/GenBank/DDBJ whole genome shotgun (WGS) entry which is preliminary data.</text>
</comment>
<name>A0A2M8VJG7_9BURK</name>
<feature type="domain" description="Recombinase" evidence="2">
    <location>
        <begin position="171"/>
        <end position="286"/>
    </location>
</feature>
<dbReference type="GO" id="GO:0000150">
    <property type="term" value="F:DNA strand exchange activity"/>
    <property type="evidence" value="ECO:0007669"/>
    <property type="project" value="InterPro"/>
</dbReference>
<dbReference type="Gene3D" id="3.90.1750.20">
    <property type="entry name" value="Putative Large Serine Recombinase, Chain B, Domain 2"/>
    <property type="match status" value="1"/>
</dbReference>
<sequence>MASKINTGSLRCAIYTRKSSEEGLEQGFNSLDAQREACEAFIKSQQHEGWKLIPTFYDDGGYSGGNMDRPGLAQLLLDIDQKKVQVVVVYKVDRLTRSLADFAKIVEQFDAKGVSFVSVTQQFNTTSSMGRLTLNVLLSFAQFEREVTGERIRDKIAASKAKGMWMGGTPHMGYVAKDRTLAIHEEQANLVRHIYDRYLILKNVRTLKYELDAQGITTPLRITSTERTFGGKAFSRGHFYKILTNPVYIGKIAHIDKIYEGQHPAIIDMGTWDATQEQLLSNRQSEYKRKSAPSDSLLLGLVVDEQGHRLVPSHSQKKSKRYRYYVSEPLITNCRQAAPEGIRIPAQELETLVINQLQNWLTDETSILDFLQPESNQVQTLIRSIHEHLELVKQEGKERYELIHRLASGVRVLPDEIQITIKPHVLLKEEPNHMTNKVTTKASELIITTQAKIERCGFGMKLLVGNQSQRQSADAVLVASIQKGQAWLEQLTSGKAKSLAEIAKAERVTTPYITNTIHRAFLAPDIVRAILNGQQPHTLTANSLKQLLPLPHDWDEQRKILGIN</sequence>
<evidence type="ECO:0000259" key="1">
    <source>
        <dbReference type="PROSITE" id="PS51736"/>
    </source>
</evidence>
<evidence type="ECO:0000259" key="2">
    <source>
        <dbReference type="PROSITE" id="PS51737"/>
    </source>
</evidence>
<dbReference type="GO" id="GO:0003677">
    <property type="term" value="F:DNA binding"/>
    <property type="evidence" value="ECO:0007669"/>
    <property type="project" value="InterPro"/>
</dbReference>
<dbReference type="SUPFAM" id="SSF53041">
    <property type="entry name" value="Resolvase-like"/>
    <property type="match status" value="1"/>
</dbReference>
<dbReference type="PANTHER" id="PTHR30461:SF23">
    <property type="entry name" value="DNA RECOMBINASE-RELATED"/>
    <property type="match status" value="1"/>
</dbReference>
<dbReference type="RefSeq" id="WP_100380053.1">
    <property type="nucleotide sequence ID" value="NZ_CBCSBW010000005.1"/>
</dbReference>
<dbReference type="InterPro" id="IPR038109">
    <property type="entry name" value="DNA_bind_recomb_sf"/>
</dbReference>
<dbReference type="InterPro" id="IPR011109">
    <property type="entry name" value="DNA_bind_recombinase_dom"/>
</dbReference>
<dbReference type="OrthoDB" id="8585334at2"/>
<keyword evidence="4" id="KW-1185">Reference proteome</keyword>
<evidence type="ECO:0000313" key="3">
    <source>
        <dbReference type="EMBL" id="PJI77142.1"/>
    </source>
</evidence>
<dbReference type="PROSITE" id="PS51737">
    <property type="entry name" value="RECOMBINASE_DNA_BIND"/>
    <property type="match status" value="1"/>
</dbReference>
<proteinExistence type="predicted"/>
<evidence type="ECO:0000313" key="4">
    <source>
        <dbReference type="Proteomes" id="UP000229366"/>
    </source>
</evidence>
<dbReference type="Pfam" id="PF00239">
    <property type="entry name" value="Resolvase"/>
    <property type="match status" value="1"/>
</dbReference>
<dbReference type="EMBL" id="PGTX01000004">
    <property type="protein sequence ID" value="PJI77142.1"/>
    <property type="molecule type" value="Genomic_DNA"/>
</dbReference>
<gene>
    <name evidence="3" type="ORF">B0G85_1745</name>
</gene>
<protein>
    <submittedName>
        <fullName evidence="3">DNA invertase Pin-like site-specific DNA recombinase</fullName>
    </submittedName>
</protein>
<dbReference type="PROSITE" id="PS51736">
    <property type="entry name" value="RECOMBINASES_3"/>
    <property type="match status" value="1"/>
</dbReference>
<accession>A0A2M8VJG7</accession>
<dbReference type="Gene3D" id="3.40.50.1390">
    <property type="entry name" value="Resolvase, N-terminal catalytic domain"/>
    <property type="match status" value="1"/>
</dbReference>
<reference evidence="3 4" key="1">
    <citation type="submission" date="2017-11" db="EMBL/GenBank/DDBJ databases">
        <title>Genomic Encyclopedia of Type Strains, Phase III (KMG-III): the genomes of soil and plant-associated and newly described type strains.</title>
        <authorList>
            <person name="Whitman W."/>
        </authorList>
    </citation>
    <scope>NUCLEOTIDE SEQUENCE [LARGE SCALE GENOMIC DNA]</scope>
    <source>
        <strain evidence="3 4">UB-Domo-W1</strain>
    </source>
</reference>
<dbReference type="Pfam" id="PF07508">
    <property type="entry name" value="Recombinase"/>
    <property type="match status" value="1"/>
</dbReference>
<dbReference type="SMART" id="SM00857">
    <property type="entry name" value="Resolvase"/>
    <property type="match status" value="1"/>
</dbReference>
<dbReference type="InterPro" id="IPR036162">
    <property type="entry name" value="Resolvase-like_N_sf"/>
</dbReference>
<dbReference type="InterPro" id="IPR050639">
    <property type="entry name" value="SSR_resolvase"/>
</dbReference>
<dbReference type="Proteomes" id="UP000229366">
    <property type="component" value="Unassembled WGS sequence"/>
</dbReference>